<comment type="caution">
    <text evidence="1">The sequence shown here is derived from an EMBL/GenBank/DDBJ whole genome shotgun (WGS) entry which is preliminary data.</text>
</comment>
<sequence>MNGPLPVSVVLTAMLLTACEWQARCLEETRYPALVWPTHGEEIEFADDANANTEHQCLEHHVFDNVPFKLPIAIDPAYAPMMRLQQDTVVRYASSKHANTFVMRIDSTARYSLYLLREELRGGGDHPDQYDVLFTTDARGKLIDNLMVGVDDAHHHRAYWIESPTEFGIKEVAGLSMEEETEYKVTCRVTEAGTFAAIQSNLMQMNGQEENYTEEVPLEYAESMVTVETGKPVLAAIEKAIFVDPLDKDYLDEKTVGDQKVYLALGMSGIADYTLFMLHSPMGEGGNTLVAESWSIPMPLSSRPITSSHIVHMDWLHQQGDEYNVELVVQYEMQAPQEGAAPLLALRSYSFTYSPEGGLEAARD</sequence>
<accession>A0AAP2DD29</accession>
<dbReference type="Proteomes" id="UP001319180">
    <property type="component" value="Unassembled WGS sequence"/>
</dbReference>
<keyword evidence="2" id="KW-1185">Reference proteome</keyword>
<reference evidence="1 2" key="1">
    <citation type="submission" date="2021-05" db="EMBL/GenBank/DDBJ databases">
        <title>A Polyphasic approach of four new species of the genus Ohtaekwangia: Ohtaekwangia histidinii sp. nov., Ohtaekwangia cretensis sp. nov., Ohtaekwangia indiensis sp. nov., Ohtaekwangia reichenbachii sp. nov. from diverse environment.</title>
        <authorList>
            <person name="Octaviana S."/>
        </authorList>
    </citation>
    <scope>NUCLEOTIDE SEQUENCE [LARGE SCALE GENOMIC DNA]</scope>
    <source>
        <strain evidence="1 2">PWU37</strain>
    </source>
</reference>
<proteinExistence type="predicted"/>
<protein>
    <submittedName>
        <fullName evidence="1">Uncharacterized protein</fullName>
    </submittedName>
</protein>
<dbReference type="RefSeq" id="WP_254092157.1">
    <property type="nucleotide sequence ID" value="NZ_JAHESC010000033.1"/>
</dbReference>
<evidence type="ECO:0000313" key="1">
    <source>
        <dbReference type="EMBL" id="MBT1688931.1"/>
    </source>
</evidence>
<organism evidence="1 2">
    <name type="scientific">Dawidia soli</name>
    <dbReference type="NCBI Taxonomy" id="2782352"/>
    <lineage>
        <taxon>Bacteria</taxon>
        <taxon>Pseudomonadati</taxon>
        <taxon>Bacteroidota</taxon>
        <taxon>Cytophagia</taxon>
        <taxon>Cytophagales</taxon>
        <taxon>Chryseotaleaceae</taxon>
        <taxon>Dawidia</taxon>
    </lineage>
</organism>
<gene>
    <name evidence="1" type="ORF">KK078_20365</name>
</gene>
<dbReference type="AlphaFoldDB" id="A0AAP2DD29"/>
<dbReference type="EMBL" id="JAHESC010000033">
    <property type="protein sequence ID" value="MBT1688931.1"/>
    <property type="molecule type" value="Genomic_DNA"/>
</dbReference>
<name>A0AAP2DD29_9BACT</name>
<evidence type="ECO:0000313" key="2">
    <source>
        <dbReference type="Proteomes" id="UP001319180"/>
    </source>
</evidence>